<sequence length="202" mass="22477">MKYTLTHSLFLGLSLLLATGCDKEDEQDPTPEPLPEPTVVYNRSIVYADNGQRRDTVFQAKQVVATSIQNKTDFYVRVAPATSSETVSFILDRTKIKASLVGSYTLKNMKNFDVQDADVTYSYRLAENLGGGTVLFFSKGQNLTGNLIITAYDAKRQLLSGSYDVIMPGNYDPTVAYSSFPKRRCDITLRGSFTNIPLKTEE</sequence>
<dbReference type="RefSeq" id="WP_135395930.1">
    <property type="nucleotide sequence ID" value="NZ_SRMB01000002.1"/>
</dbReference>
<protein>
    <submittedName>
        <fullName evidence="1">Uncharacterized protein</fullName>
    </submittedName>
</protein>
<dbReference type="OrthoDB" id="850811at2"/>
<organism evidence="1 2">
    <name type="scientific">Hymenobacter metallicola</name>
    <dbReference type="NCBI Taxonomy" id="2563114"/>
    <lineage>
        <taxon>Bacteria</taxon>
        <taxon>Pseudomonadati</taxon>
        <taxon>Bacteroidota</taxon>
        <taxon>Cytophagia</taxon>
        <taxon>Cytophagales</taxon>
        <taxon>Hymenobacteraceae</taxon>
        <taxon>Hymenobacter</taxon>
    </lineage>
</organism>
<name>A0A4Z0QF74_9BACT</name>
<reference evidence="1 2" key="1">
    <citation type="submission" date="2019-04" db="EMBL/GenBank/DDBJ databases">
        <authorList>
            <person name="Feng G."/>
            <person name="Zhang J."/>
            <person name="Zhu H."/>
        </authorList>
    </citation>
    <scope>NUCLEOTIDE SEQUENCE [LARGE SCALE GENOMIC DNA]</scope>
    <source>
        <strain evidence="1 2">9PBR-1</strain>
    </source>
</reference>
<dbReference type="Proteomes" id="UP000298471">
    <property type="component" value="Unassembled WGS sequence"/>
</dbReference>
<gene>
    <name evidence="1" type="ORF">E5K02_15205</name>
</gene>
<dbReference type="EMBL" id="SRMB01000002">
    <property type="protein sequence ID" value="TGE27711.1"/>
    <property type="molecule type" value="Genomic_DNA"/>
</dbReference>
<keyword evidence="2" id="KW-1185">Reference proteome</keyword>
<accession>A0A4Z0QF74</accession>
<dbReference type="PROSITE" id="PS51257">
    <property type="entry name" value="PROKAR_LIPOPROTEIN"/>
    <property type="match status" value="1"/>
</dbReference>
<proteinExistence type="predicted"/>
<evidence type="ECO:0000313" key="2">
    <source>
        <dbReference type="Proteomes" id="UP000298471"/>
    </source>
</evidence>
<evidence type="ECO:0000313" key="1">
    <source>
        <dbReference type="EMBL" id="TGE27711.1"/>
    </source>
</evidence>
<comment type="caution">
    <text evidence="1">The sequence shown here is derived from an EMBL/GenBank/DDBJ whole genome shotgun (WGS) entry which is preliminary data.</text>
</comment>
<dbReference type="AlphaFoldDB" id="A0A4Z0QF74"/>